<dbReference type="InterPro" id="IPR022460">
    <property type="entry name" value="Flavoprotein_PP4765"/>
</dbReference>
<dbReference type="Pfam" id="PF22780">
    <property type="entry name" value="HI0933_like_1st"/>
    <property type="match status" value="1"/>
</dbReference>
<dbReference type="EMBL" id="BSOJ01000019">
    <property type="protein sequence ID" value="GLR26926.1"/>
    <property type="molecule type" value="Genomic_DNA"/>
</dbReference>
<evidence type="ECO:0000256" key="2">
    <source>
        <dbReference type="ARBA" id="ARBA00022630"/>
    </source>
</evidence>
<dbReference type="PRINTS" id="PR00419">
    <property type="entry name" value="ADXRDTASE"/>
</dbReference>
<dbReference type="NCBIfam" id="TIGR00275">
    <property type="entry name" value="aminoacetone oxidase family FAD-binding enzyme"/>
    <property type="match status" value="1"/>
</dbReference>
<name>A0ABQ5YSQ7_9BURK</name>
<dbReference type="Proteomes" id="UP001156664">
    <property type="component" value="Unassembled WGS sequence"/>
</dbReference>
<dbReference type="SUPFAM" id="SSF51905">
    <property type="entry name" value="FAD/NAD(P)-binding domain"/>
    <property type="match status" value="1"/>
</dbReference>
<dbReference type="NCBIfam" id="TIGR03862">
    <property type="entry name" value="flavo_PP4765"/>
    <property type="match status" value="1"/>
</dbReference>
<protein>
    <submittedName>
        <fullName evidence="6">NAD(FAD)-utilizing dehydrogenase</fullName>
    </submittedName>
</protein>
<dbReference type="SUPFAM" id="SSF160996">
    <property type="entry name" value="HI0933 insert domain-like"/>
    <property type="match status" value="1"/>
</dbReference>
<sequence>MNHTPKPSAAIIGGGPAGLMAAEVLAMAGVQVDVYDAMPSVGRKFLLAGIGGLNITHSEEFSLFCSRYGEQQSDLQTCLDAFTPMQLCNWIHDLGVDTFVGSSGRVFPTEMKAAPLLRAWLHRLRSHGVRIHVRTRWLGWHAEGGLRMSGPEGEYRIHPQATVFALGGASWPKLGSDGSWKPLFEAQGVNVASLESANCGFEVHWSDYLRERYAGTPLKNIAMQVQGPDGQLHHKAGEALLSAHGLEGSLVYAFSRTIRHTIAQQGQATVWLDLLPNTSRDKILHELIRKRAGHSLPHVLKTKLGISGVKLALVHEHLGKVQTEDQATLADTLKALPITLTTPRPIAEAISTAGGVRFDNLNPHFMLKNQPGHFVAGEMLDWDAPTGGYLLTACLATGLAAGKGALQWIKQSAN</sequence>
<dbReference type="PANTHER" id="PTHR42887:SF1">
    <property type="entry name" value="BLR3961 PROTEIN"/>
    <property type="match status" value="1"/>
</dbReference>
<dbReference type="PANTHER" id="PTHR42887">
    <property type="entry name" value="OS12G0638800 PROTEIN"/>
    <property type="match status" value="1"/>
</dbReference>
<dbReference type="InterPro" id="IPR055178">
    <property type="entry name" value="RsdA/BaiN/AoA(So)-like_dom"/>
</dbReference>
<dbReference type="InterPro" id="IPR057661">
    <property type="entry name" value="RsdA/BaiN/AoA(So)_Rossmann"/>
</dbReference>
<evidence type="ECO:0000259" key="5">
    <source>
        <dbReference type="Pfam" id="PF22780"/>
    </source>
</evidence>
<keyword evidence="2" id="KW-0285">Flavoprotein</keyword>
<organism evidence="6 7">
    <name type="scientific">Limnobacter litoralis</name>
    <dbReference type="NCBI Taxonomy" id="481366"/>
    <lineage>
        <taxon>Bacteria</taxon>
        <taxon>Pseudomonadati</taxon>
        <taxon>Pseudomonadota</taxon>
        <taxon>Betaproteobacteria</taxon>
        <taxon>Burkholderiales</taxon>
        <taxon>Burkholderiaceae</taxon>
        <taxon>Limnobacter</taxon>
    </lineage>
</organism>
<evidence type="ECO:0000256" key="3">
    <source>
        <dbReference type="ARBA" id="ARBA00022827"/>
    </source>
</evidence>
<dbReference type="Gene3D" id="1.10.8.260">
    <property type="entry name" value="HI0933 insert domain-like"/>
    <property type="match status" value="1"/>
</dbReference>
<gene>
    <name evidence="6" type="ORF">GCM10007875_20160</name>
</gene>
<keyword evidence="7" id="KW-1185">Reference proteome</keyword>
<feature type="domain" description="RsdA/BaiN/AoA(So)-like insert" evidence="5">
    <location>
        <begin position="197"/>
        <end position="351"/>
    </location>
</feature>
<dbReference type="InterPro" id="IPR036188">
    <property type="entry name" value="FAD/NAD-bd_sf"/>
</dbReference>
<evidence type="ECO:0000313" key="7">
    <source>
        <dbReference type="Proteomes" id="UP001156664"/>
    </source>
</evidence>
<comment type="caution">
    <text evidence="6">The sequence shown here is derived from an EMBL/GenBank/DDBJ whole genome shotgun (WGS) entry which is preliminary data.</text>
</comment>
<dbReference type="RefSeq" id="WP_284281613.1">
    <property type="nucleotide sequence ID" value="NZ_BSOJ01000019.1"/>
</dbReference>
<accession>A0ABQ5YSQ7</accession>
<evidence type="ECO:0000256" key="1">
    <source>
        <dbReference type="ARBA" id="ARBA00001974"/>
    </source>
</evidence>
<evidence type="ECO:0000313" key="6">
    <source>
        <dbReference type="EMBL" id="GLR26926.1"/>
    </source>
</evidence>
<dbReference type="InterPro" id="IPR023166">
    <property type="entry name" value="BaiN-like_dom_sf"/>
</dbReference>
<feature type="domain" description="RsdA/BaiN/AoA(So)-like Rossmann fold-like" evidence="4">
    <location>
        <begin position="9"/>
        <end position="403"/>
    </location>
</feature>
<reference evidence="7" key="1">
    <citation type="journal article" date="2019" name="Int. J. Syst. Evol. Microbiol.">
        <title>The Global Catalogue of Microorganisms (GCM) 10K type strain sequencing project: providing services to taxonomists for standard genome sequencing and annotation.</title>
        <authorList>
            <consortium name="The Broad Institute Genomics Platform"/>
            <consortium name="The Broad Institute Genome Sequencing Center for Infectious Disease"/>
            <person name="Wu L."/>
            <person name="Ma J."/>
        </authorList>
    </citation>
    <scope>NUCLEOTIDE SEQUENCE [LARGE SCALE GENOMIC DNA]</scope>
    <source>
        <strain evidence="7">NBRC 105857</strain>
    </source>
</reference>
<dbReference type="Gene3D" id="2.40.30.10">
    <property type="entry name" value="Translation factors"/>
    <property type="match status" value="1"/>
</dbReference>
<keyword evidence="3" id="KW-0274">FAD</keyword>
<evidence type="ECO:0000259" key="4">
    <source>
        <dbReference type="Pfam" id="PF03486"/>
    </source>
</evidence>
<proteinExistence type="predicted"/>
<dbReference type="InterPro" id="IPR004792">
    <property type="entry name" value="BaiN-like"/>
</dbReference>
<dbReference type="Gene3D" id="3.50.50.60">
    <property type="entry name" value="FAD/NAD(P)-binding domain"/>
    <property type="match status" value="1"/>
</dbReference>
<comment type="cofactor">
    <cofactor evidence="1">
        <name>FAD</name>
        <dbReference type="ChEBI" id="CHEBI:57692"/>
    </cofactor>
</comment>
<dbReference type="Pfam" id="PF03486">
    <property type="entry name" value="HI0933_like"/>
    <property type="match status" value="1"/>
</dbReference>